<accession>A0A7C4MLY9</accession>
<keyword evidence="1" id="KW-0732">Signal</keyword>
<protein>
    <recommendedName>
        <fullName evidence="3">Outer membrane beta-barrel protein</fullName>
    </recommendedName>
</protein>
<organism evidence="2">
    <name type="scientific">Desulfatirhabdium butyrativorans</name>
    <dbReference type="NCBI Taxonomy" id="340467"/>
    <lineage>
        <taxon>Bacteria</taxon>
        <taxon>Pseudomonadati</taxon>
        <taxon>Thermodesulfobacteriota</taxon>
        <taxon>Desulfobacteria</taxon>
        <taxon>Desulfobacterales</taxon>
        <taxon>Desulfatirhabdiaceae</taxon>
        <taxon>Desulfatirhabdium</taxon>
    </lineage>
</organism>
<proteinExistence type="predicted"/>
<evidence type="ECO:0008006" key="3">
    <source>
        <dbReference type="Google" id="ProtNLM"/>
    </source>
</evidence>
<sequence>MKRIGWMTLAFLCCMWIGGAVWAYEGKIKLGKISVIPGISLMEEYDDNIYLGNGDNDTTEKKESDWITHFKPSLAFLYDMKERGSVSLGYLGDFAKYSSNGDNDWNSHTVAFKTDYKAPAGLLLGLNNTYINADDPYASENDYKLGQQTKRWTDDLNFKLGYQLVNRYRVIGYYNFYKQEYDLERDYSQNYDTNEFGLGAEMRFMPQTWAFLRYFHGKRDYTDHPAFIPRLSDSTDADFTYDRVNVGLGWDATAKLSGEFNVGYQWNKADNEFDPYGRPYEDKNTWVAQTKVNYIATPKTKLGADLFRAVRYTGGDLSEFYEETGVGLNVSQNVMTKGILRGGAGYALHDYNQPAADPRSDKNYKLMLGVDYYFLEWLMAGLEYRYWDRNSNFDGFDFQDNRFMMTVGIVY</sequence>
<dbReference type="EMBL" id="DSUH01000164">
    <property type="protein sequence ID" value="HGU32590.1"/>
    <property type="molecule type" value="Genomic_DNA"/>
</dbReference>
<dbReference type="AlphaFoldDB" id="A0A7C4MLY9"/>
<name>A0A7C4MLY9_9BACT</name>
<evidence type="ECO:0000256" key="1">
    <source>
        <dbReference type="ARBA" id="ARBA00022729"/>
    </source>
</evidence>
<dbReference type="SUPFAM" id="SSF56935">
    <property type="entry name" value="Porins"/>
    <property type="match status" value="1"/>
</dbReference>
<gene>
    <name evidence="2" type="ORF">ENS29_07025</name>
</gene>
<dbReference type="Pfam" id="PF10082">
    <property type="entry name" value="BBP2_2"/>
    <property type="match status" value="1"/>
</dbReference>
<dbReference type="InterPro" id="IPR053713">
    <property type="entry name" value="Bact_OM_Channel_sf"/>
</dbReference>
<dbReference type="Gene3D" id="2.40.160.40">
    <property type="entry name" value="monomeric porin ompg"/>
    <property type="match status" value="1"/>
</dbReference>
<dbReference type="InterPro" id="IPR018759">
    <property type="entry name" value="BBP2_2"/>
</dbReference>
<reference evidence="2" key="1">
    <citation type="journal article" date="2020" name="mSystems">
        <title>Genome- and Community-Level Interaction Insights into Carbon Utilization and Element Cycling Functions of Hydrothermarchaeota in Hydrothermal Sediment.</title>
        <authorList>
            <person name="Zhou Z."/>
            <person name="Liu Y."/>
            <person name="Xu W."/>
            <person name="Pan J."/>
            <person name="Luo Z.H."/>
            <person name="Li M."/>
        </authorList>
    </citation>
    <scope>NUCLEOTIDE SEQUENCE [LARGE SCALE GENOMIC DNA]</scope>
    <source>
        <strain evidence="2">SpSt-477</strain>
    </source>
</reference>
<comment type="caution">
    <text evidence="2">The sequence shown here is derived from an EMBL/GenBank/DDBJ whole genome shotgun (WGS) entry which is preliminary data.</text>
</comment>
<evidence type="ECO:0000313" key="2">
    <source>
        <dbReference type="EMBL" id="HGU32590.1"/>
    </source>
</evidence>